<dbReference type="OMA" id="CANEHYD"/>
<feature type="compositionally biased region" description="Low complexity" evidence="1">
    <location>
        <begin position="495"/>
        <end position="507"/>
    </location>
</feature>
<dbReference type="CDD" id="cd12256">
    <property type="entry name" value="RRM2_LKAP"/>
    <property type="match status" value="1"/>
</dbReference>
<dbReference type="CDD" id="cd09979">
    <property type="entry name" value="LOTUS_3_Limkain_b1"/>
    <property type="match status" value="1"/>
</dbReference>
<evidence type="ECO:0000313" key="4">
    <source>
        <dbReference type="EnsemblMetazoa" id="PHUM328160-PA"/>
    </source>
</evidence>
<dbReference type="Pfam" id="PF12872">
    <property type="entry name" value="OST-HTH"/>
    <property type="match status" value="4"/>
</dbReference>
<feature type="domain" description="HTH OST-type" evidence="2">
    <location>
        <begin position="1108"/>
        <end position="1183"/>
    </location>
</feature>
<sequence length="1519" mass="171040">MYHTRIVDLNCFNCYESKNGLPLFPKPPIHLIPSTKTLTYFRSDSICSGVSDYDSTSDDENITIIRKKPMDIRKLLPPIGVFWDIENCHVPKGKSATAVAQAIRDRFFVGYREADFIVVCDVTKEKSRIIQELNDAQVNLIHVAATCKNAADEKLRQSIRRFADTHSAPAAIILISGDVNFAGDLNDLRHRKKIHVILVHHSNVSKALVLCASEHYSFADLVEKIPMREIVQNDNTLYEVIVSNLPEDKEPAKVKCRLKQLCENSGGRVGFITKTLCSIKFPTIEFAARKNKYIFQTGINSYKPVENLHGTVETVNIGFYYSFPFLNYCKCENSYLSVTRIRGKKRMDGENVFGNKIIVSDPMQMEDWNWHVRRNKKNHGKKNSEMMNGCGALIRKQQKEDNGFHFNDIHSYKPYGNNENNLAHSQNIDPSFHQQLTKNMVPFFSNNISNFTFPKVPNIENLKVIQNPTSHALQKSYMNNNNNNNNNLDDGSMINGGSSSSSNSSSSVKKNGTDNRKFNNNNLNNHGDGLNSRLNNAVFNSSTPNGENGFYSYDNNQQLYLAQAHQLQMLTQNSSSYGQRNVSSNVQDQMSSSSSSSSSLSNHLINRGNGSGGGSGGNGGNFGGGRLIRGTHGGNNNLNFSNTSRSGYSDEGCDSFISNEQCFEPVQKPECSSPVYLHVSGLDPHMDLISAKTMLTNSFKMHVEVLSVSVFCLSDGSLVASVKVPSFQDAQYAISQLQRRRFGSRRITIAFQNISRSQVAQLLSEIPQNKTPLFRFTELFKSRFLNSVSVSELNKMKDVCVITEEDGGRMITANTRSQISSYPNQEKKEATVPYCQLHSHKTLSDSELPLLPSVNISLKLLTSRILSLLESHGGKLFLPSLADCYQSQFGPLPEDVGGVPLEHLVSCIPGVDMSQSHGSVKYLTWATATSQPNDENVKCVSPMLVGTMSVFTRELLDLLKDTPKCLLPFSQFIPSYHRKYGRQCRVSDYGYTKLLDLLESMPHILQVIGNGTYKIVTLSHKTQIRRFTTDLLRILKNQTNRQIDLKDFGVQYEKIFGRTWDPTYYGLCELEDLINCAPQSAIVMENKEDGKILISIPKREQTPEELELTKKFAQEVVELLKRVPNCSMEFNKFVPAYHSQFGRQCRVSSYGCFKLIELFESIPETVTIHEDASRGEKYLILTPAKKLQVFAERVCSILSAKDGVMLLFRLEFAYQFYQYESLVAPSDCGCETFEQVLMKIPEYVKLEDSRNGRLVILIHNTDPVVLIPRVRFILLNQDKLTANQFVKAYTQQYQNKIDLDADLNKIPEAVKVVKKGGETYVQLTLLSVFANQMYLLLSDHKGRIRLYNFESFYQNKFKKPCLPSQFGYPTLTSLLSAIPETVTVQNNEYCPQKRVITLNVDLKSAGFRIPTFNNGNSKMKETDTVNGSDNNNKQHRSYDLWQSDSLFPCWNDINGFTTENITVPHPSELPLPSAKLASPVQKMLQLESGGYRNEVEATSTTGENIPGMSRIAAHFDNLI</sequence>
<gene>
    <name evidence="4" type="primary">8236260</name>
    <name evidence="3" type="ORF">Phum_PHUM328160</name>
</gene>
<dbReference type="InterPro" id="IPR012677">
    <property type="entry name" value="Nucleotide-bd_a/b_plait_sf"/>
</dbReference>
<evidence type="ECO:0000313" key="5">
    <source>
        <dbReference type="Proteomes" id="UP000009046"/>
    </source>
</evidence>
<dbReference type="Pfam" id="PF19687">
    <property type="entry name" value="MARF1_LOTUS"/>
    <property type="match status" value="1"/>
</dbReference>
<dbReference type="KEGG" id="phu:Phum_PHUM328160"/>
<proteinExistence type="predicted"/>
<feature type="compositionally biased region" description="Gly residues" evidence="1">
    <location>
        <begin position="609"/>
        <end position="628"/>
    </location>
</feature>
<dbReference type="InterPro" id="IPR025605">
    <property type="entry name" value="OST-HTH/LOTUS_dom"/>
</dbReference>
<name>E0VN41_PEDHC</name>
<dbReference type="InterPro" id="IPR034191">
    <property type="entry name" value="MARF1_RRM2"/>
</dbReference>
<dbReference type="VEuPathDB" id="VectorBase:PHUM328160"/>
<dbReference type="eggNOG" id="ENOG502QUYZ">
    <property type="taxonomic scope" value="Eukaryota"/>
</dbReference>
<protein>
    <recommendedName>
        <fullName evidence="2">HTH OST-type domain-containing protein</fullName>
    </recommendedName>
</protein>
<dbReference type="Gene3D" id="3.30.420.610">
    <property type="entry name" value="LOTUS domain-like"/>
    <property type="match status" value="3"/>
</dbReference>
<dbReference type="EnsemblMetazoa" id="PHUM328160-RA">
    <property type="protein sequence ID" value="PHUM328160-PA"/>
    <property type="gene ID" value="PHUM328160"/>
</dbReference>
<reference evidence="4" key="3">
    <citation type="submission" date="2020-05" db="UniProtKB">
        <authorList>
            <consortium name="EnsemblMetazoa"/>
        </authorList>
    </citation>
    <scope>IDENTIFICATION</scope>
    <source>
        <strain evidence="4">USDA</strain>
    </source>
</reference>
<feature type="compositionally biased region" description="Polar residues" evidence="1">
    <location>
        <begin position="574"/>
        <end position="590"/>
    </location>
</feature>
<dbReference type="CDD" id="cd08824">
    <property type="entry name" value="LOTUS"/>
    <property type="match status" value="1"/>
</dbReference>
<feature type="compositionally biased region" description="Low complexity" evidence="1">
    <location>
        <begin position="519"/>
        <end position="531"/>
    </location>
</feature>
<dbReference type="EMBL" id="DS235332">
    <property type="protein sequence ID" value="EEB14807.1"/>
    <property type="molecule type" value="Genomic_DNA"/>
</dbReference>
<dbReference type="InterPro" id="IPR024768">
    <property type="entry name" value="Marf1"/>
</dbReference>
<dbReference type="PROSITE" id="PS51644">
    <property type="entry name" value="HTH_OST"/>
    <property type="match status" value="6"/>
</dbReference>
<dbReference type="HOGENOM" id="CLU_002701_1_0_1"/>
<feature type="region of interest" description="Disordered" evidence="1">
    <location>
        <begin position="574"/>
        <end position="628"/>
    </location>
</feature>
<dbReference type="GO" id="GO:0010468">
    <property type="term" value="P:regulation of gene expression"/>
    <property type="evidence" value="ECO:0007669"/>
    <property type="project" value="InterPro"/>
</dbReference>
<dbReference type="InParanoid" id="E0VN41"/>
<dbReference type="GeneID" id="8236260"/>
<dbReference type="GO" id="GO:0005777">
    <property type="term" value="C:peroxisome"/>
    <property type="evidence" value="ECO:0007669"/>
    <property type="project" value="InterPro"/>
</dbReference>
<feature type="domain" description="HTH OST-type" evidence="2">
    <location>
        <begin position="947"/>
        <end position="1022"/>
    </location>
</feature>
<dbReference type="SUPFAM" id="SSF54928">
    <property type="entry name" value="RNA-binding domain, RBD"/>
    <property type="match status" value="1"/>
</dbReference>
<dbReference type="CDD" id="cd10910">
    <property type="entry name" value="PIN_limkain_b1_N_like"/>
    <property type="match status" value="1"/>
</dbReference>
<dbReference type="GO" id="GO:0003676">
    <property type="term" value="F:nucleic acid binding"/>
    <property type="evidence" value="ECO:0007669"/>
    <property type="project" value="InterPro"/>
</dbReference>
<dbReference type="InterPro" id="IPR035979">
    <property type="entry name" value="RBD_domain_sf"/>
</dbReference>
<reference evidence="3" key="2">
    <citation type="submission" date="2007-04" db="EMBL/GenBank/DDBJ databases">
        <title>The genome of the human body louse.</title>
        <authorList>
            <consortium name="The Human Body Louse Genome Consortium"/>
            <person name="Kirkness E."/>
            <person name="Walenz B."/>
            <person name="Hass B."/>
            <person name="Bruggner R."/>
            <person name="Strausberg R."/>
        </authorList>
    </citation>
    <scope>NUCLEOTIDE SEQUENCE</scope>
    <source>
        <strain evidence="3">USDA</strain>
    </source>
</reference>
<organism>
    <name type="scientific">Pediculus humanus subsp. corporis</name>
    <name type="common">Body louse</name>
    <dbReference type="NCBI Taxonomy" id="121224"/>
    <lineage>
        <taxon>Eukaryota</taxon>
        <taxon>Metazoa</taxon>
        <taxon>Ecdysozoa</taxon>
        <taxon>Arthropoda</taxon>
        <taxon>Hexapoda</taxon>
        <taxon>Insecta</taxon>
        <taxon>Pterygota</taxon>
        <taxon>Neoptera</taxon>
        <taxon>Paraneoptera</taxon>
        <taxon>Psocodea</taxon>
        <taxon>Troctomorpha</taxon>
        <taxon>Phthiraptera</taxon>
        <taxon>Anoplura</taxon>
        <taxon>Pediculidae</taxon>
        <taxon>Pediculus</taxon>
    </lineage>
</organism>
<feature type="compositionally biased region" description="Polar residues" evidence="1">
    <location>
        <begin position="532"/>
        <end position="541"/>
    </location>
</feature>
<keyword evidence="5" id="KW-1185">Reference proteome</keyword>
<dbReference type="InterPro" id="IPR021139">
    <property type="entry name" value="NYN"/>
</dbReference>
<feature type="region of interest" description="Disordered" evidence="1">
    <location>
        <begin position="474"/>
        <end position="541"/>
    </location>
</feature>
<evidence type="ECO:0000259" key="2">
    <source>
        <dbReference type="PROSITE" id="PS51644"/>
    </source>
</evidence>
<dbReference type="InterPro" id="IPR041966">
    <property type="entry name" value="LOTUS-like"/>
</dbReference>
<dbReference type="Pfam" id="PF01936">
    <property type="entry name" value="NYN"/>
    <property type="match status" value="1"/>
</dbReference>
<evidence type="ECO:0000313" key="3">
    <source>
        <dbReference type="EMBL" id="EEB14807.1"/>
    </source>
</evidence>
<dbReference type="STRING" id="121224.E0VN41"/>
<dbReference type="GO" id="GO:0004540">
    <property type="term" value="F:RNA nuclease activity"/>
    <property type="evidence" value="ECO:0007669"/>
    <property type="project" value="InterPro"/>
</dbReference>
<dbReference type="PANTHER" id="PTHR14379">
    <property type="entry name" value="LIMKAIN B LKAP"/>
    <property type="match status" value="1"/>
</dbReference>
<feature type="compositionally biased region" description="Low complexity" evidence="1">
    <location>
        <begin position="591"/>
        <end position="601"/>
    </location>
</feature>
<dbReference type="Proteomes" id="UP000009046">
    <property type="component" value="Unassembled WGS sequence"/>
</dbReference>
<dbReference type="CTD" id="8236260"/>
<evidence type="ECO:0000256" key="1">
    <source>
        <dbReference type="SAM" id="MobiDB-lite"/>
    </source>
</evidence>
<dbReference type="EMBL" id="AAZO01003809">
    <property type="status" value="NOT_ANNOTATED_CDS"/>
    <property type="molecule type" value="Genomic_DNA"/>
</dbReference>
<dbReference type="GO" id="GO:1905762">
    <property type="term" value="F:CCR4-NOT complex binding"/>
    <property type="evidence" value="ECO:0007669"/>
    <property type="project" value="TreeGrafter"/>
</dbReference>
<dbReference type="RefSeq" id="XP_002427545.1">
    <property type="nucleotide sequence ID" value="XM_002427500.1"/>
</dbReference>
<feature type="domain" description="HTH OST-type" evidence="2">
    <location>
        <begin position="857"/>
        <end position="927"/>
    </location>
</feature>
<accession>E0VN41</accession>
<reference evidence="3" key="1">
    <citation type="submission" date="2007-04" db="EMBL/GenBank/DDBJ databases">
        <title>Annotation of Pediculus humanus corporis strain USDA.</title>
        <authorList>
            <person name="Kirkness E."/>
            <person name="Hannick L."/>
            <person name="Hass B."/>
            <person name="Bruggner R."/>
            <person name="Lawson D."/>
            <person name="Bidwell S."/>
            <person name="Joardar V."/>
            <person name="Caler E."/>
            <person name="Walenz B."/>
            <person name="Inman J."/>
            <person name="Schobel S."/>
            <person name="Galinsky K."/>
            <person name="Amedeo P."/>
            <person name="Strausberg R."/>
        </authorList>
    </citation>
    <scope>NUCLEOTIDE SEQUENCE</scope>
    <source>
        <strain evidence="3">USDA</strain>
    </source>
</reference>
<dbReference type="PANTHER" id="PTHR14379:SF3">
    <property type="entry name" value="MEIOSIS REGULATOR AND MRNA STABILITY FACTOR 1"/>
    <property type="match status" value="1"/>
</dbReference>
<dbReference type="OrthoDB" id="549353at2759"/>
<feature type="domain" description="HTH OST-type" evidence="2">
    <location>
        <begin position="1023"/>
        <end position="1098"/>
    </location>
</feature>
<dbReference type="InterPro" id="IPR045602">
    <property type="entry name" value="MARF1_LOTUS"/>
</dbReference>
<feature type="domain" description="HTH OST-type" evidence="2">
    <location>
        <begin position="1186"/>
        <end position="1260"/>
    </location>
</feature>
<dbReference type="Gene3D" id="3.30.70.330">
    <property type="match status" value="2"/>
</dbReference>
<feature type="domain" description="HTH OST-type" evidence="2">
    <location>
        <begin position="1325"/>
        <end position="1400"/>
    </location>
</feature>